<proteinExistence type="inferred from homology"/>
<dbReference type="Gene3D" id="2.40.170.20">
    <property type="entry name" value="TonB-dependent receptor, beta-barrel domain"/>
    <property type="match status" value="1"/>
</dbReference>
<dbReference type="InterPro" id="IPR036942">
    <property type="entry name" value="Beta-barrel_TonB_sf"/>
</dbReference>
<keyword evidence="10 12" id="KW-0472">Membrane</keyword>
<dbReference type="EMBL" id="JASJOS010000011">
    <property type="protein sequence ID" value="MDJ1483521.1"/>
    <property type="molecule type" value="Genomic_DNA"/>
</dbReference>
<gene>
    <name evidence="17" type="ORF">QNI16_23690</name>
</gene>
<evidence type="ECO:0000256" key="4">
    <source>
        <dbReference type="ARBA" id="ARBA00022496"/>
    </source>
</evidence>
<dbReference type="InterPro" id="IPR012910">
    <property type="entry name" value="Plug_dom"/>
</dbReference>
<evidence type="ECO:0000256" key="2">
    <source>
        <dbReference type="ARBA" id="ARBA00022448"/>
    </source>
</evidence>
<dbReference type="PANTHER" id="PTHR32552:SF68">
    <property type="entry name" value="FERRICHROME OUTER MEMBRANE TRANSPORTER_PHAGE RECEPTOR"/>
    <property type="match status" value="1"/>
</dbReference>
<protein>
    <submittedName>
        <fullName evidence="17">SusC/RagA family TonB-linked outer membrane protein</fullName>
    </submittedName>
</protein>
<dbReference type="RefSeq" id="WP_313983489.1">
    <property type="nucleotide sequence ID" value="NZ_JASJOS010000011.1"/>
</dbReference>
<evidence type="ECO:0000256" key="3">
    <source>
        <dbReference type="ARBA" id="ARBA00022452"/>
    </source>
</evidence>
<evidence type="ECO:0000256" key="1">
    <source>
        <dbReference type="ARBA" id="ARBA00004571"/>
    </source>
</evidence>
<dbReference type="Pfam" id="PF00593">
    <property type="entry name" value="TonB_dep_Rec_b-barrel"/>
    <property type="match status" value="1"/>
</dbReference>
<evidence type="ECO:0000256" key="5">
    <source>
        <dbReference type="ARBA" id="ARBA00022692"/>
    </source>
</evidence>
<dbReference type="AlphaFoldDB" id="A0AAE3QUH8"/>
<evidence type="ECO:0000256" key="12">
    <source>
        <dbReference type="PROSITE-ProRule" id="PRU01360"/>
    </source>
</evidence>
<keyword evidence="9 13" id="KW-0798">TonB box</keyword>
<evidence type="ECO:0000256" key="6">
    <source>
        <dbReference type="ARBA" id="ARBA00022729"/>
    </source>
</evidence>
<dbReference type="SUPFAM" id="SSF56935">
    <property type="entry name" value="Porins"/>
    <property type="match status" value="1"/>
</dbReference>
<sequence>MKRKLLFLFLGLFWLYFSVNAQERTISGKITDQEHNTVVPGVNVVLKGTTTGTTTNGEGIYTLKVPANGGSLIFSSIGYKTQEIAIGNKSVMDLFMLPDNQALSEVVVTALGIKREEKSLGYSLQKIDAKSMEQARETNFVNALTGKIAGVQITGASGNIGGSSRIIIRGIRSIDGNNQPLFVVDGTPVDNSNFNTDAVQGGEGGGRDFGNAIQDLNPDDIESISVLKGPSASALYGSRASNGVIMITTKGGKGQKGIGVSFNNTLTFDKVYVLPHYQNEYGGGYKQFFDTYSYNPDTDTEEYAAFDGQPFVNNAADESWGPRLDGQLVRQWYSWYPQDSRFGQMTPWVAHPDNIKNFYQTGITRTNSISLASSNDKSDFRLSFTNMSQTGTYPNSSLKRNNVGFSGNTKFDNKLSAGIKFNYVKNEAKGRPPVGSWNESSVLPIAFNTWFERQLDLADMKNYRFADGTIRNWNISYPTDTDPYYWNNPYFVLYENYSSDSRERVFGNVSLSYQLTDHLSISGFLRKDFYNDFREDRLAEGYIYQTAYEQEINKVDETNYELLLQYQKQISQQFSLSVTAGANARRQLLKRNYGRTRGGLSATNFFNLKASTDPALIDDYSSRRSVNSIYASASLGFRELIFVDVTGRNDWSSTLPTGNRSYFYPSVSTSLVFSELMQNLRWLSFGKIRAGWAQVGSDTDPYRLETRYSPTDNYGSQPVYYVPDIRNNSRLKPEISTSYEVGLETKFLGNRLSLDFTYYNNISTNQILRLPVSSTSGFSYTIINAGEVRNNGIEVAVSGTPVETPGGFTWDVGINWSRNRNKIVELAVGQTNYLLNSGYGLININAQVGQPYGVLTGDGFATDIQGRRLVDENGYYIFAQNKVLGSVLADFTGGFSNTFSYKGISFSTLIDFQKGGRIYSRTSSLGQYSGLTIETVGTNVNGNPKRNPVSEGGGVLSQGVLEDGTPNSTYIEAQDYYKYVSDIEEAHTYDASFVKLREMRLGYVLPGRWFQKTPIQSVTFALVARNVAILFKNVPHIDPEGALGSGNIQGMEENQLPSVRSIGFNLNVKL</sequence>
<evidence type="ECO:0000256" key="10">
    <source>
        <dbReference type="ARBA" id="ARBA00023136"/>
    </source>
</evidence>
<evidence type="ECO:0000259" key="16">
    <source>
        <dbReference type="Pfam" id="PF07715"/>
    </source>
</evidence>
<dbReference type="Pfam" id="PF07715">
    <property type="entry name" value="Plug"/>
    <property type="match status" value="1"/>
</dbReference>
<dbReference type="SUPFAM" id="SSF49464">
    <property type="entry name" value="Carboxypeptidase regulatory domain-like"/>
    <property type="match status" value="1"/>
</dbReference>
<dbReference type="NCBIfam" id="TIGR04056">
    <property type="entry name" value="OMP_RagA_SusC"/>
    <property type="match status" value="1"/>
</dbReference>
<keyword evidence="4" id="KW-0410">Iron transport</keyword>
<keyword evidence="2 12" id="KW-0813">Transport</keyword>
<dbReference type="PANTHER" id="PTHR32552">
    <property type="entry name" value="FERRICHROME IRON RECEPTOR-RELATED"/>
    <property type="match status" value="1"/>
</dbReference>
<dbReference type="Gene3D" id="2.60.40.1120">
    <property type="entry name" value="Carboxypeptidase-like, regulatory domain"/>
    <property type="match status" value="1"/>
</dbReference>
<keyword evidence="6 14" id="KW-0732">Signal</keyword>
<dbReference type="PROSITE" id="PS52016">
    <property type="entry name" value="TONB_DEPENDENT_REC_3"/>
    <property type="match status" value="1"/>
</dbReference>
<dbReference type="GO" id="GO:0015344">
    <property type="term" value="F:siderophore uptake transmembrane transporter activity"/>
    <property type="evidence" value="ECO:0007669"/>
    <property type="project" value="TreeGrafter"/>
</dbReference>
<keyword evidence="11 12" id="KW-0998">Cell outer membrane</keyword>
<accession>A0AAE3QUH8</accession>
<reference evidence="17" key="1">
    <citation type="submission" date="2023-05" db="EMBL/GenBank/DDBJ databases">
        <authorList>
            <person name="Zhang X."/>
        </authorList>
    </citation>
    <scope>NUCLEOTIDE SEQUENCE</scope>
    <source>
        <strain evidence="17">YF14B1</strain>
    </source>
</reference>
<dbReference type="InterPro" id="IPR008969">
    <property type="entry name" value="CarboxyPept-like_regulatory"/>
</dbReference>
<dbReference type="Pfam" id="PF13715">
    <property type="entry name" value="CarbopepD_reg_2"/>
    <property type="match status" value="1"/>
</dbReference>
<name>A0AAE3QUH8_9BACT</name>
<dbReference type="InterPro" id="IPR023996">
    <property type="entry name" value="TonB-dep_OMP_SusC/RagA"/>
</dbReference>
<feature type="signal peptide" evidence="14">
    <location>
        <begin position="1"/>
        <end position="21"/>
    </location>
</feature>
<evidence type="ECO:0000256" key="14">
    <source>
        <dbReference type="SAM" id="SignalP"/>
    </source>
</evidence>
<feature type="domain" description="TonB-dependent receptor plug" evidence="16">
    <location>
        <begin position="119"/>
        <end position="244"/>
    </location>
</feature>
<keyword evidence="3 12" id="KW-1134">Transmembrane beta strand</keyword>
<evidence type="ECO:0000256" key="11">
    <source>
        <dbReference type="ARBA" id="ARBA00023237"/>
    </source>
</evidence>
<feature type="domain" description="TonB-dependent receptor-like beta-barrel" evidence="15">
    <location>
        <begin position="461"/>
        <end position="895"/>
    </location>
</feature>
<feature type="chain" id="PRO_5042230905" evidence="14">
    <location>
        <begin position="22"/>
        <end position="1070"/>
    </location>
</feature>
<dbReference type="Gene3D" id="2.170.130.10">
    <property type="entry name" value="TonB-dependent receptor, plug domain"/>
    <property type="match status" value="1"/>
</dbReference>
<evidence type="ECO:0000256" key="7">
    <source>
        <dbReference type="ARBA" id="ARBA00023004"/>
    </source>
</evidence>
<dbReference type="InterPro" id="IPR039426">
    <property type="entry name" value="TonB-dep_rcpt-like"/>
</dbReference>
<evidence type="ECO:0000259" key="15">
    <source>
        <dbReference type="Pfam" id="PF00593"/>
    </source>
</evidence>
<comment type="similarity">
    <text evidence="12 13">Belongs to the TonB-dependent receptor family.</text>
</comment>
<keyword evidence="5 12" id="KW-0812">Transmembrane</keyword>
<evidence type="ECO:0000313" key="17">
    <source>
        <dbReference type="EMBL" id="MDJ1483521.1"/>
    </source>
</evidence>
<dbReference type="InterPro" id="IPR000531">
    <property type="entry name" value="Beta-barrel_TonB"/>
</dbReference>
<keyword evidence="8" id="KW-0406">Ion transport</keyword>
<keyword evidence="7" id="KW-0408">Iron</keyword>
<organism evidence="17 18">
    <name type="scientific">Xanthocytophaga flava</name>
    <dbReference type="NCBI Taxonomy" id="3048013"/>
    <lineage>
        <taxon>Bacteria</taxon>
        <taxon>Pseudomonadati</taxon>
        <taxon>Bacteroidota</taxon>
        <taxon>Cytophagia</taxon>
        <taxon>Cytophagales</taxon>
        <taxon>Rhodocytophagaceae</taxon>
        <taxon>Xanthocytophaga</taxon>
    </lineage>
</organism>
<dbReference type="GO" id="GO:0009279">
    <property type="term" value="C:cell outer membrane"/>
    <property type="evidence" value="ECO:0007669"/>
    <property type="project" value="UniProtKB-SubCell"/>
</dbReference>
<comment type="subcellular location">
    <subcellularLocation>
        <location evidence="1 12">Cell outer membrane</location>
        <topology evidence="1 12">Multi-pass membrane protein</topology>
    </subcellularLocation>
</comment>
<evidence type="ECO:0000256" key="13">
    <source>
        <dbReference type="RuleBase" id="RU003357"/>
    </source>
</evidence>
<comment type="caution">
    <text evidence="17">The sequence shown here is derived from an EMBL/GenBank/DDBJ whole genome shotgun (WGS) entry which is preliminary data.</text>
</comment>
<evidence type="ECO:0000313" key="18">
    <source>
        <dbReference type="Proteomes" id="UP001241110"/>
    </source>
</evidence>
<dbReference type="InterPro" id="IPR023997">
    <property type="entry name" value="TonB-dep_OMP_SusC/RagA_CS"/>
</dbReference>
<dbReference type="NCBIfam" id="TIGR04057">
    <property type="entry name" value="SusC_RagA_signa"/>
    <property type="match status" value="1"/>
</dbReference>
<dbReference type="Proteomes" id="UP001241110">
    <property type="component" value="Unassembled WGS sequence"/>
</dbReference>
<evidence type="ECO:0000256" key="9">
    <source>
        <dbReference type="ARBA" id="ARBA00023077"/>
    </source>
</evidence>
<evidence type="ECO:0000256" key="8">
    <source>
        <dbReference type="ARBA" id="ARBA00023065"/>
    </source>
</evidence>
<dbReference type="InterPro" id="IPR037066">
    <property type="entry name" value="Plug_dom_sf"/>
</dbReference>